<evidence type="ECO:0000313" key="3">
    <source>
        <dbReference type="Proteomes" id="UP000509418"/>
    </source>
</evidence>
<keyword evidence="3" id="KW-1185">Reference proteome</keyword>
<name>A0A7H8TF10_STRCX</name>
<dbReference type="AlphaFoldDB" id="A0A7H8TF10"/>
<feature type="region of interest" description="Disordered" evidence="1">
    <location>
        <begin position="1"/>
        <end position="20"/>
    </location>
</feature>
<sequence>MSRPRRRPGPASMPPHVSEMQPDRYRDVAAGYLEAHPDDTFWAAMAVWKAYLAERRDWMRDNGVRRYVDGRDTLGTPRPPIAWVRLTFGTPEARWPS</sequence>
<gene>
    <name evidence="2" type="ORF">HUT05_34825</name>
</gene>
<dbReference type="EMBL" id="CP056041">
    <property type="protein sequence ID" value="QKZ22073.1"/>
    <property type="molecule type" value="Genomic_DNA"/>
</dbReference>
<dbReference type="Proteomes" id="UP000509418">
    <property type="component" value="Chromosome"/>
</dbReference>
<evidence type="ECO:0000256" key="1">
    <source>
        <dbReference type="SAM" id="MobiDB-lite"/>
    </source>
</evidence>
<reference evidence="2 3" key="1">
    <citation type="submission" date="2020-06" db="EMBL/GenBank/DDBJ databases">
        <title>Genome mining for natural products.</title>
        <authorList>
            <person name="Zhang B."/>
            <person name="Shi J."/>
            <person name="Ge H."/>
        </authorList>
    </citation>
    <scope>NUCLEOTIDE SEQUENCE [LARGE SCALE GENOMIC DNA]</scope>
    <source>
        <strain evidence="2 3">NA02069</strain>
    </source>
</reference>
<proteinExistence type="predicted"/>
<organism evidence="2 3">
    <name type="scientific">Streptomyces chartreusis</name>
    <dbReference type="NCBI Taxonomy" id="1969"/>
    <lineage>
        <taxon>Bacteria</taxon>
        <taxon>Bacillati</taxon>
        <taxon>Actinomycetota</taxon>
        <taxon>Actinomycetes</taxon>
        <taxon>Kitasatosporales</taxon>
        <taxon>Streptomycetaceae</taxon>
        <taxon>Streptomyces</taxon>
    </lineage>
</organism>
<accession>A0A7H8TF10</accession>
<evidence type="ECO:0000313" key="2">
    <source>
        <dbReference type="EMBL" id="QKZ22073.1"/>
    </source>
</evidence>
<dbReference type="RefSeq" id="WP_176577442.1">
    <property type="nucleotide sequence ID" value="NZ_CP056041.1"/>
</dbReference>
<protein>
    <submittedName>
        <fullName evidence="2">Uncharacterized protein</fullName>
    </submittedName>
</protein>